<protein>
    <submittedName>
        <fullName evidence="1">Uncharacterized protein</fullName>
    </submittedName>
</protein>
<dbReference type="Pfam" id="PF20458">
    <property type="entry name" value="DUF6711"/>
    <property type="match status" value="1"/>
</dbReference>
<evidence type="ECO:0000313" key="1">
    <source>
        <dbReference type="EMBL" id="RHC44811.1"/>
    </source>
</evidence>
<dbReference type="AlphaFoldDB" id="A0A414ADE0"/>
<name>A0A414ADE0_9FIRM</name>
<dbReference type="RefSeq" id="WP_119206137.1">
    <property type="nucleotide sequence ID" value="NZ_JANGCF010000007.1"/>
</dbReference>
<sequence>MAFEGWLLKINGIAFPTRLIAAESLKITPDQIMDLDPYRDANGELHRNALPHTATSIEFTTIALYLKDIEILNTFLPHDSRVRCEVEYWNPNTSSYVSGAFYIADVPYEFYMVDEEKKEILYKPIKVTFTEY</sequence>
<evidence type="ECO:0000313" key="2">
    <source>
        <dbReference type="Proteomes" id="UP000283975"/>
    </source>
</evidence>
<comment type="caution">
    <text evidence="1">The sequence shown here is derived from an EMBL/GenBank/DDBJ whole genome shotgun (WGS) entry which is preliminary data.</text>
</comment>
<reference evidence="1 2" key="1">
    <citation type="submission" date="2018-08" db="EMBL/GenBank/DDBJ databases">
        <title>A genome reference for cultivated species of the human gut microbiota.</title>
        <authorList>
            <person name="Zou Y."/>
            <person name="Xue W."/>
            <person name="Luo G."/>
        </authorList>
    </citation>
    <scope>NUCLEOTIDE SEQUENCE [LARGE SCALE GENOMIC DNA]</scope>
    <source>
        <strain evidence="1 2">AM35-14</strain>
    </source>
</reference>
<organism evidence="1 2">
    <name type="scientific">Enterocloster bolteae</name>
    <dbReference type="NCBI Taxonomy" id="208479"/>
    <lineage>
        <taxon>Bacteria</taxon>
        <taxon>Bacillati</taxon>
        <taxon>Bacillota</taxon>
        <taxon>Clostridia</taxon>
        <taxon>Lachnospirales</taxon>
        <taxon>Lachnospiraceae</taxon>
        <taxon>Enterocloster</taxon>
    </lineage>
</organism>
<dbReference type="EMBL" id="QSHZ01000090">
    <property type="protein sequence ID" value="RHC44811.1"/>
    <property type="molecule type" value="Genomic_DNA"/>
</dbReference>
<proteinExistence type="predicted"/>
<gene>
    <name evidence="1" type="ORF">DW839_33035</name>
</gene>
<dbReference type="InterPro" id="IPR046557">
    <property type="entry name" value="DUF6711"/>
</dbReference>
<accession>A0A414ADE0</accession>
<dbReference type="Proteomes" id="UP000283975">
    <property type="component" value="Unassembled WGS sequence"/>
</dbReference>